<dbReference type="EMBL" id="QUSY01000293">
    <property type="protein sequence ID" value="RHY30621.1"/>
    <property type="molecule type" value="Genomic_DNA"/>
</dbReference>
<comment type="caution">
    <text evidence="1">The sequence shown here is derived from an EMBL/GenBank/DDBJ whole genome shotgun (WGS) entry which is preliminary data.</text>
</comment>
<dbReference type="VEuPathDB" id="FungiDB:H310_07117"/>
<sequence>MDEFGPLSTSVVKDRVVKTVQGLNVTLLGRVSLPWPLPTGSSGFYKPSAVTRNADFVWRAGSTAFYLTNEESGERYIMQSYSQQVHPSLTFASLPALRFRELPPRWSFSAVVLPTDVNVTTPALVGGAASVGLVLQDEFGNSYSYAGNVDAYLARMNQCTEVSIVGDATYCIPTIPTICTRTFIYTRLLHPQMVRFATAALVAAIAAAAAVVQVKNQRYCELLFVRSVHGSTVADVYNTFGLNHCPANLWKDITPANAKDNDSIAVVLNGPRYWAMDEFETSTSGVAKVVKNVGGIDMALAGHVPVVIPLPPSRFYEPNLVTRNATFRWKAGSIAYFLTRRVQVDHAVTEDHFIMQSSSQQVLPDLDARDLRTLVHPLLPFGWTYRTRRLTKSLNVTTPALVGGRATVGVVIQDEFQNSYSYVGDVDAYLARPKSCTRVSVDGDATYCIVVSSQKVCSGSGESPAGDVCPLKGALAAGACRTGMVNNTSLAVVLNGPRYWLMDSIQSNASSSVVRPVKNVGGINMTLSGRVPVPLPLPATKLYTPNFVARNVSFVWKAGSTVFILTRHGDGHHDGVSDQFIMQSYSQQVDPMLNLTCLSSLRLPQLPKGWTYKAKRLRKDVNVTTPSLVGGNATVGIVIQDDFQNSYSYVGNVDAYLQR</sequence>
<accession>A0A3R6YA14</accession>
<protein>
    <submittedName>
        <fullName evidence="1">Uncharacterized protein</fullName>
    </submittedName>
</protein>
<dbReference type="VEuPathDB" id="FungiDB:H310_09292"/>
<proteinExistence type="predicted"/>
<dbReference type="Proteomes" id="UP000285060">
    <property type="component" value="Unassembled WGS sequence"/>
</dbReference>
<name>A0A3R6YA14_9STRA</name>
<dbReference type="VEuPathDB" id="FungiDB:H310_09293"/>
<evidence type="ECO:0000313" key="2">
    <source>
        <dbReference type="Proteomes" id="UP000285060"/>
    </source>
</evidence>
<gene>
    <name evidence="1" type="ORF">DYB32_006807</name>
</gene>
<keyword evidence="2" id="KW-1185">Reference proteome</keyword>
<reference evidence="1 2" key="1">
    <citation type="submission" date="2018-08" db="EMBL/GenBank/DDBJ databases">
        <title>Aphanomyces genome sequencing and annotation.</title>
        <authorList>
            <person name="Minardi D."/>
            <person name="Oidtmann B."/>
            <person name="Van Der Giezen M."/>
            <person name="Studholme D.J."/>
        </authorList>
    </citation>
    <scope>NUCLEOTIDE SEQUENCE [LARGE SCALE GENOMIC DNA]</scope>
    <source>
        <strain evidence="1 2">NJM0002</strain>
    </source>
</reference>
<dbReference type="AlphaFoldDB" id="A0A3R6YA14"/>
<evidence type="ECO:0000313" key="1">
    <source>
        <dbReference type="EMBL" id="RHY30621.1"/>
    </source>
</evidence>
<organism evidence="1 2">
    <name type="scientific">Aphanomyces invadans</name>
    <dbReference type="NCBI Taxonomy" id="157072"/>
    <lineage>
        <taxon>Eukaryota</taxon>
        <taxon>Sar</taxon>
        <taxon>Stramenopiles</taxon>
        <taxon>Oomycota</taxon>
        <taxon>Saprolegniomycetes</taxon>
        <taxon>Saprolegniales</taxon>
        <taxon>Verrucalvaceae</taxon>
        <taxon>Aphanomyces</taxon>
    </lineage>
</organism>